<evidence type="ECO:0000313" key="3">
    <source>
        <dbReference type="Proteomes" id="UP000177870"/>
    </source>
</evidence>
<protein>
    <submittedName>
        <fullName evidence="2">Uncharacterized protein</fullName>
    </submittedName>
</protein>
<proteinExistence type="predicted"/>
<dbReference type="OrthoDB" id="465580at2"/>
<accession>A0A1D8TPH8</accession>
<dbReference type="AlphaFoldDB" id="A0A1D8TPH8"/>
<evidence type="ECO:0000313" key="2">
    <source>
        <dbReference type="EMBL" id="AOW99568.1"/>
    </source>
</evidence>
<reference evidence="3" key="1">
    <citation type="submission" date="2016-10" db="EMBL/GenBank/DDBJ databases">
        <title>Comparative genomics uncovers the prolific and rare metabolic potential of the cyanobacterial genus Moorea.</title>
        <authorList>
            <person name="Leao T."/>
            <person name="Castelao G."/>
            <person name="Korobeynikov A."/>
            <person name="Monroe E.A."/>
            <person name="Podell S."/>
            <person name="Glukhov E."/>
            <person name="Allen E."/>
            <person name="Gerwick W.H."/>
            <person name="Gerwick L."/>
        </authorList>
    </citation>
    <scope>NUCLEOTIDE SEQUENCE [LARGE SCALE GENOMIC DNA]</scope>
    <source>
        <strain evidence="3">PAL-8-15-08-1</strain>
    </source>
</reference>
<feature type="transmembrane region" description="Helical" evidence="1">
    <location>
        <begin position="52"/>
        <end position="71"/>
    </location>
</feature>
<organism evidence="2 3">
    <name type="scientific">Moorena producens PAL-8-15-08-1</name>
    <dbReference type="NCBI Taxonomy" id="1458985"/>
    <lineage>
        <taxon>Bacteria</taxon>
        <taxon>Bacillati</taxon>
        <taxon>Cyanobacteriota</taxon>
        <taxon>Cyanophyceae</taxon>
        <taxon>Coleofasciculales</taxon>
        <taxon>Coleofasciculaceae</taxon>
        <taxon>Moorena</taxon>
    </lineage>
</organism>
<dbReference type="Proteomes" id="UP000177870">
    <property type="component" value="Chromosome"/>
</dbReference>
<dbReference type="STRING" id="1458985.BJP34_08970"/>
<keyword evidence="1" id="KW-0812">Transmembrane</keyword>
<dbReference type="KEGG" id="mpro:BJP34_08970"/>
<gene>
    <name evidence="2" type="ORF">BJP34_08970</name>
</gene>
<dbReference type="RefSeq" id="WP_008180935.1">
    <property type="nucleotide sequence ID" value="NZ_CP017599.1"/>
</dbReference>
<evidence type="ECO:0000256" key="1">
    <source>
        <dbReference type="SAM" id="Phobius"/>
    </source>
</evidence>
<name>A0A1D8TPH8_9CYAN</name>
<keyword evidence="1" id="KW-0472">Membrane</keyword>
<dbReference type="EMBL" id="CP017599">
    <property type="protein sequence ID" value="AOW99568.1"/>
    <property type="molecule type" value="Genomic_DNA"/>
</dbReference>
<keyword evidence="1" id="KW-1133">Transmembrane helix</keyword>
<sequence>MLKPKLTLIAFLSTTGIASAVLLGSVSPAESCMYKKSINYIRSEQVNWLRSPWAAVITLPGLAMAAALYLGNRYYLSDRQ</sequence>